<name>A0AAN9Q3X4_CANGL</name>
<evidence type="ECO:0000313" key="5">
    <source>
        <dbReference type="Proteomes" id="UP001367508"/>
    </source>
</evidence>
<feature type="signal peptide" evidence="2">
    <location>
        <begin position="1"/>
        <end position="22"/>
    </location>
</feature>
<evidence type="ECO:0000313" key="4">
    <source>
        <dbReference type="EMBL" id="KAK7321351.1"/>
    </source>
</evidence>
<dbReference type="PANTHER" id="PTHR10336:SF105">
    <property type="entry name" value="PHOSPHOINOSITIDE PHOSPHOLIPASE C 1"/>
    <property type="match status" value="1"/>
</dbReference>
<evidence type="ECO:0000256" key="1">
    <source>
        <dbReference type="ARBA" id="ARBA00004202"/>
    </source>
</evidence>
<feature type="domain" description="Phosphatidylinositol-specific phospholipase C X" evidence="3">
    <location>
        <begin position="110"/>
        <end position="210"/>
    </location>
</feature>
<dbReference type="SUPFAM" id="SSF51695">
    <property type="entry name" value="PLC-like phosphodiesterases"/>
    <property type="match status" value="1"/>
</dbReference>
<dbReference type="InterPro" id="IPR017946">
    <property type="entry name" value="PLC-like_Pdiesterase_TIM-brl"/>
</dbReference>
<dbReference type="GO" id="GO:0004435">
    <property type="term" value="F:phosphatidylinositol-4,5-bisphosphate phospholipase C activity"/>
    <property type="evidence" value="ECO:0007669"/>
    <property type="project" value="TreeGrafter"/>
</dbReference>
<organism evidence="4 5">
    <name type="scientific">Canavalia gladiata</name>
    <name type="common">Sword bean</name>
    <name type="synonym">Dolichos gladiatus</name>
    <dbReference type="NCBI Taxonomy" id="3824"/>
    <lineage>
        <taxon>Eukaryota</taxon>
        <taxon>Viridiplantae</taxon>
        <taxon>Streptophyta</taxon>
        <taxon>Embryophyta</taxon>
        <taxon>Tracheophyta</taxon>
        <taxon>Spermatophyta</taxon>
        <taxon>Magnoliopsida</taxon>
        <taxon>eudicotyledons</taxon>
        <taxon>Gunneridae</taxon>
        <taxon>Pentapetalae</taxon>
        <taxon>rosids</taxon>
        <taxon>fabids</taxon>
        <taxon>Fabales</taxon>
        <taxon>Fabaceae</taxon>
        <taxon>Papilionoideae</taxon>
        <taxon>50 kb inversion clade</taxon>
        <taxon>NPAAA clade</taxon>
        <taxon>indigoferoid/millettioid clade</taxon>
        <taxon>Phaseoleae</taxon>
        <taxon>Canavalia</taxon>
    </lineage>
</organism>
<dbReference type="Proteomes" id="UP001367508">
    <property type="component" value="Unassembled WGS sequence"/>
</dbReference>
<comment type="subcellular location">
    <subcellularLocation>
        <location evidence="1">Cell membrane</location>
        <topology evidence="1">Peripheral membrane protein</topology>
    </subcellularLocation>
</comment>
<evidence type="ECO:0000259" key="3">
    <source>
        <dbReference type="SMART" id="SM00148"/>
    </source>
</evidence>
<dbReference type="PANTHER" id="PTHR10336">
    <property type="entry name" value="PHOSPHOINOSITIDE-SPECIFIC PHOSPHOLIPASE C FAMILY PROTEIN"/>
    <property type="match status" value="1"/>
</dbReference>
<dbReference type="SMART" id="SM00148">
    <property type="entry name" value="PLCXc"/>
    <property type="match status" value="1"/>
</dbReference>
<dbReference type="Pfam" id="PF00388">
    <property type="entry name" value="PI-PLC-X"/>
    <property type="match status" value="1"/>
</dbReference>
<dbReference type="EMBL" id="JAYMYQ010000007">
    <property type="protein sequence ID" value="KAK7321351.1"/>
    <property type="molecule type" value="Genomic_DNA"/>
</dbReference>
<feature type="chain" id="PRO_5043007792" description="Phosphatidylinositol-specific phospholipase C X domain-containing protein" evidence="2">
    <location>
        <begin position="23"/>
        <end position="210"/>
    </location>
</feature>
<protein>
    <recommendedName>
        <fullName evidence="3">Phosphatidylinositol-specific phospholipase C X domain-containing protein</fullName>
    </recommendedName>
</protein>
<evidence type="ECO:0000256" key="2">
    <source>
        <dbReference type="SAM" id="SignalP"/>
    </source>
</evidence>
<dbReference type="GO" id="GO:0048015">
    <property type="term" value="P:phosphatidylinositol-mediated signaling"/>
    <property type="evidence" value="ECO:0007669"/>
    <property type="project" value="TreeGrafter"/>
</dbReference>
<proteinExistence type="predicted"/>
<dbReference type="GO" id="GO:0006629">
    <property type="term" value="P:lipid metabolic process"/>
    <property type="evidence" value="ECO:0007669"/>
    <property type="project" value="InterPro"/>
</dbReference>
<sequence length="210" mass="24266">MVMVVGHLKIHTFLFSLVSLKSQQWPPQLETPLGIKCLNCTTKSALVPREASCWNLQRESTTFSVEFQGEEYGHATNKHAEAIIDRFQRRGLHVEAFFLYLLSDDHKVHHDMKFPLAHYFQYTCNKSSFRIIKALKKGVRVIELNIWSDTSFVKLKACLNAIKEYAFYASPYPVAINYDANMDKMVDDVFGEMLFRADSNDMKEFPSPEN</sequence>
<dbReference type="Gene3D" id="3.20.20.190">
    <property type="entry name" value="Phosphatidylinositol (PI) phosphodiesterase"/>
    <property type="match status" value="1"/>
</dbReference>
<dbReference type="AlphaFoldDB" id="A0AAN9Q3X4"/>
<dbReference type="GO" id="GO:0005886">
    <property type="term" value="C:plasma membrane"/>
    <property type="evidence" value="ECO:0007669"/>
    <property type="project" value="UniProtKB-SubCell"/>
</dbReference>
<accession>A0AAN9Q3X4</accession>
<dbReference type="InterPro" id="IPR001192">
    <property type="entry name" value="PI-PLC_fam"/>
</dbReference>
<dbReference type="PROSITE" id="PS50007">
    <property type="entry name" value="PIPLC_X_DOMAIN"/>
    <property type="match status" value="1"/>
</dbReference>
<keyword evidence="2" id="KW-0732">Signal</keyword>
<gene>
    <name evidence="4" type="ORF">VNO77_31912</name>
</gene>
<comment type="caution">
    <text evidence="4">The sequence shown here is derived from an EMBL/GenBank/DDBJ whole genome shotgun (WGS) entry which is preliminary data.</text>
</comment>
<dbReference type="InterPro" id="IPR000909">
    <property type="entry name" value="PLipase_C_PInositol-sp_X_dom"/>
</dbReference>
<keyword evidence="5" id="KW-1185">Reference proteome</keyword>
<dbReference type="GO" id="GO:0051209">
    <property type="term" value="P:release of sequestered calcium ion into cytosol"/>
    <property type="evidence" value="ECO:0007669"/>
    <property type="project" value="TreeGrafter"/>
</dbReference>
<reference evidence="4 5" key="1">
    <citation type="submission" date="2024-01" db="EMBL/GenBank/DDBJ databases">
        <title>The genomes of 5 underutilized Papilionoideae crops provide insights into root nodulation and disease resistanc.</title>
        <authorList>
            <person name="Jiang F."/>
        </authorList>
    </citation>
    <scope>NUCLEOTIDE SEQUENCE [LARGE SCALE GENOMIC DNA]</scope>
    <source>
        <strain evidence="4">LVBAO_FW01</strain>
        <tissue evidence="4">Leaves</tissue>
    </source>
</reference>